<dbReference type="AlphaFoldDB" id="A0BU23"/>
<dbReference type="HOGENOM" id="CLU_2763305_0_0_1"/>
<keyword evidence="2" id="KW-1185">Reference proteome</keyword>
<protein>
    <submittedName>
        <fullName evidence="1">Uncharacterized protein</fullName>
    </submittedName>
</protein>
<evidence type="ECO:0000313" key="1">
    <source>
        <dbReference type="EMBL" id="CAK62040.1"/>
    </source>
</evidence>
<reference evidence="1 2" key="1">
    <citation type="journal article" date="2006" name="Nature">
        <title>Global trends of whole-genome duplications revealed by the ciliate Paramecium tetraurelia.</title>
        <authorList>
            <consortium name="Genoscope"/>
            <person name="Aury J.-M."/>
            <person name="Jaillon O."/>
            <person name="Duret L."/>
            <person name="Noel B."/>
            <person name="Jubin C."/>
            <person name="Porcel B.M."/>
            <person name="Segurens B."/>
            <person name="Daubin V."/>
            <person name="Anthouard V."/>
            <person name="Aiach N."/>
            <person name="Arnaiz O."/>
            <person name="Billaut A."/>
            <person name="Beisson J."/>
            <person name="Blanc I."/>
            <person name="Bouhouche K."/>
            <person name="Camara F."/>
            <person name="Duharcourt S."/>
            <person name="Guigo R."/>
            <person name="Gogendeau D."/>
            <person name="Katinka M."/>
            <person name="Keller A.-M."/>
            <person name="Kissmehl R."/>
            <person name="Klotz C."/>
            <person name="Koll F."/>
            <person name="Le Moue A."/>
            <person name="Lepere C."/>
            <person name="Malinsky S."/>
            <person name="Nowacki M."/>
            <person name="Nowak J.K."/>
            <person name="Plattner H."/>
            <person name="Poulain J."/>
            <person name="Ruiz F."/>
            <person name="Serrano V."/>
            <person name="Zagulski M."/>
            <person name="Dessen P."/>
            <person name="Betermier M."/>
            <person name="Weissenbach J."/>
            <person name="Scarpelli C."/>
            <person name="Schachter V."/>
            <person name="Sperling L."/>
            <person name="Meyer E."/>
            <person name="Cohen J."/>
            <person name="Wincker P."/>
        </authorList>
    </citation>
    <scope>NUCLEOTIDE SEQUENCE [LARGE SCALE GENOMIC DNA]</scope>
    <source>
        <strain evidence="1 2">Stock d4-2</strain>
    </source>
</reference>
<dbReference type="RefSeq" id="XP_001429438.1">
    <property type="nucleotide sequence ID" value="XM_001429401.1"/>
</dbReference>
<organism evidence="1 2">
    <name type="scientific">Paramecium tetraurelia</name>
    <dbReference type="NCBI Taxonomy" id="5888"/>
    <lineage>
        <taxon>Eukaryota</taxon>
        <taxon>Sar</taxon>
        <taxon>Alveolata</taxon>
        <taxon>Ciliophora</taxon>
        <taxon>Intramacronucleata</taxon>
        <taxon>Oligohymenophorea</taxon>
        <taxon>Peniculida</taxon>
        <taxon>Parameciidae</taxon>
        <taxon>Paramecium</taxon>
    </lineage>
</organism>
<dbReference type="GeneID" id="5015222"/>
<sequence length="70" mass="8554">MNTFYIHMHYNLQLLQKYVNPFISQYQFSFNLRLYQVTLHTTSQAVEDGYEFLCNDNWQLCSQHRIFVVI</sequence>
<dbReference type="Proteomes" id="UP000000600">
    <property type="component" value="Unassembled WGS sequence"/>
</dbReference>
<name>A0BU23_PARTE</name>
<accession>A0BU23</accession>
<dbReference type="KEGG" id="ptm:GSPATT00032272001"/>
<gene>
    <name evidence="1" type="ORF">GSPATT00032272001</name>
</gene>
<dbReference type="InParanoid" id="A0BU23"/>
<dbReference type="EMBL" id="CT868017">
    <property type="protein sequence ID" value="CAK62040.1"/>
    <property type="molecule type" value="Genomic_DNA"/>
</dbReference>
<evidence type="ECO:0000313" key="2">
    <source>
        <dbReference type="Proteomes" id="UP000000600"/>
    </source>
</evidence>
<proteinExistence type="predicted"/>